<sequence length="412" mass="45220">MDPIHSDVTIIGAGPAGLCLARALSGAGLRIVLVERLPEDALRAPAFDGREIALTHRSRTLMQRLDLWRRLPVDEIHPLRHAHVFNGDSPHAMRIAADSTGRDSLGFLVPNHEIRRVAFEAALDSNDVTLLASAKVVRIERHADRAEVHLDDGRRIVSRLLVAADSRFSETRRAAGISTRMFDFGRSMLVCRVTQQEPHHDTAWEWFDHAQTLALLPLGRATPHGHRASVVLTLPAPRMREVQALDDEGFARDIAQRFHGRLGRIESVGERHVYPLVGTYADRFVAERLALIGDAAVGMHPVTAHGFNLGLLGVERLADEVLAAAASGADIGAGALLARFDRGHRRATLPLYLATRGIVGLFTDDRWPARRLRAGLLRASEALTPFKRLLAATLADEGRPGRRRGRVAQAGD</sequence>
<keyword evidence="6" id="KW-0560">Oxidoreductase</keyword>
<feature type="domain" description="FAD-binding" evidence="8">
    <location>
        <begin position="6"/>
        <end position="320"/>
    </location>
</feature>
<accession>A0ABP9L0C8</accession>
<dbReference type="PANTHER" id="PTHR43876:SF25">
    <property type="entry name" value="MONOOXYGENASE NMA2164"/>
    <property type="match status" value="1"/>
</dbReference>
<protein>
    <submittedName>
        <fullName evidence="9">5-demethoxyubiquinol-8 5-hydroxylase UbiM</fullName>
    </submittedName>
</protein>
<dbReference type="InterPro" id="IPR002938">
    <property type="entry name" value="FAD-bd"/>
</dbReference>
<gene>
    <name evidence="9" type="primary">ubiM</name>
    <name evidence="9" type="ORF">GCM10025759_01640</name>
</gene>
<dbReference type="Pfam" id="PF01494">
    <property type="entry name" value="FAD_binding_3"/>
    <property type="match status" value="1"/>
</dbReference>
<evidence type="ECO:0000256" key="7">
    <source>
        <dbReference type="ARBA" id="ARBA00023033"/>
    </source>
</evidence>
<evidence type="ECO:0000256" key="1">
    <source>
        <dbReference type="ARBA" id="ARBA00001974"/>
    </source>
</evidence>
<evidence type="ECO:0000256" key="2">
    <source>
        <dbReference type="ARBA" id="ARBA00004749"/>
    </source>
</evidence>
<evidence type="ECO:0000256" key="5">
    <source>
        <dbReference type="ARBA" id="ARBA00022827"/>
    </source>
</evidence>
<dbReference type="PANTHER" id="PTHR43876">
    <property type="entry name" value="UBIQUINONE BIOSYNTHESIS MONOOXYGENASE COQ6, MITOCHONDRIAL"/>
    <property type="match status" value="1"/>
</dbReference>
<evidence type="ECO:0000256" key="3">
    <source>
        <dbReference type="ARBA" id="ARBA00005349"/>
    </source>
</evidence>
<dbReference type="Gene3D" id="3.50.50.60">
    <property type="entry name" value="FAD/NAD(P)-binding domain"/>
    <property type="match status" value="2"/>
</dbReference>
<evidence type="ECO:0000259" key="8">
    <source>
        <dbReference type="Pfam" id="PF01494"/>
    </source>
</evidence>
<evidence type="ECO:0000313" key="9">
    <source>
        <dbReference type="EMBL" id="GAA5067279.1"/>
    </source>
</evidence>
<reference evidence="10" key="1">
    <citation type="journal article" date="2019" name="Int. J. Syst. Evol. Microbiol.">
        <title>The Global Catalogue of Microorganisms (GCM) 10K type strain sequencing project: providing services to taxonomists for standard genome sequencing and annotation.</title>
        <authorList>
            <consortium name="The Broad Institute Genomics Platform"/>
            <consortium name="The Broad Institute Genome Sequencing Center for Infectious Disease"/>
            <person name="Wu L."/>
            <person name="Ma J."/>
        </authorList>
    </citation>
    <scope>NUCLEOTIDE SEQUENCE [LARGE SCALE GENOMIC DNA]</scope>
    <source>
        <strain evidence="10">JCM 19212</strain>
    </source>
</reference>
<comment type="caution">
    <text evidence="9">The sequence shown here is derived from an EMBL/GenBank/DDBJ whole genome shotgun (WGS) entry which is preliminary data.</text>
</comment>
<dbReference type="SUPFAM" id="SSF51905">
    <property type="entry name" value="FAD/NAD(P)-binding domain"/>
    <property type="match status" value="1"/>
</dbReference>
<dbReference type="EMBL" id="BAABKY010000001">
    <property type="protein sequence ID" value="GAA5067279.1"/>
    <property type="molecule type" value="Genomic_DNA"/>
</dbReference>
<name>A0ABP9L0C8_9GAMM</name>
<dbReference type="InterPro" id="IPR051205">
    <property type="entry name" value="UbiH/COQ6_monooxygenase"/>
</dbReference>
<dbReference type="NCBIfam" id="NF006593">
    <property type="entry name" value="PRK09126.1"/>
    <property type="match status" value="1"/>
</dbReference>
<dbReference type="RefSeq" id="WP_199244450.1">
    <property type="nucleotide sequence ID" value="NZ_BAABKY010000001.1"/>
</dbReference>
<evidence type="ECO:0000256" key="4">
    <source>
        <dbReference type="ARBA" id="ARBA00022630"/>
    </source>
</evidence>
<dbReference type="Proteomes" id="UP001501083">
    <property type="component" value="Unassembled WGS sequence"/>
</dbReference>
<dbReference type="InterPro" id="IPR036188">
    <property type="entry name" value="FAD/NAD-bd_sf"/>
</dbReference>
<evidence type="ECO:0000256" key="6">
    <source>
        <dbReference type="ARBA" id="ARBA00023002"/>
    </source>
</evidence>
<keyword evidence="10" id="KW-1185">Reference proteome</keyword>
<comment type="similarity">
    <text evidence="3">Belongs to the UbiH/COQ6 family.</text>
</comment>
<keyword evidence="5" id="KW-0274">FAD</keyword>
<organism evidence="9 10">
    <name type="scientific">Lysobacter panacisoli</name>
    <dbReference type="NCBI Taxonomy" id="1255263"/>
    <lineage>
        <taxon>Bacteria</taxon>
        <taxon>Pseudomonadati</taxon>
        <taxon>Pseudomonadota</taxon>
        <taxon>Gammaproteobacteria</taxon>
        <taxon>Lysobacterales</taxon>
        <taxon>Lysobacteraceae</taxon>
        <taxon>Lysobacter</taxon>
    </lineage>
</organism>
<keyword evidence="4" id="KW-0285">Flavoprotein</keyword>
<dbReference type="NCBIfam" id="TIGR01988">
    <property type="entry name" value="Ubi-OHases"/>
    <property type="match status" value="1"/>
</dbReference>
<dbReference type="PRINTS" id="PR00420">
    <property type="entry name" value="RNGMNOXGNASE"/>
</dbReference>
<dbReference type="InterPro" id="IPR010971">
    <property type="entry name" value="UbiH/COQ6"/>
</dbReference>
<keyword evidence="7" id="KW-0503">Monooxygenase</keyword>
<proteinExistence type="inferred from homology"/>
<comment type="pathway">
    <text evidence="2">Cofactor biosynthesis; ubiquinone biosynthesis.</text>
</comment>
<comment type="cofactor">
    <cofactor evidence="1">
        <name>FAD</name>
        <dbReference type="ChEBI" id="CHEBI:57692"/>
    </cofactor>
</comment>
<evidence type="ECO:0000313" key="10">
    <source>
        <dbReference type="Proteomes" id="UP001501083"/>
    </source>
</evidence>